<comment type="caution">
    <text evidence="1">The sequence shown here is derived from an EMBL/GenBank/DDBJ whole genome shotgun (WGS) entry which is preliminary data.</text>
</comment>
<protein>
    <submittedName>
        <fullName evidence="1">Uncharacterized protein</fullName>
    </submittedName>
</protein>
<dbReference type="AlphaFoldDB" id="A0A2D0JJU4"/>
<dbReference type="OrthoDB" id="6446045at2"/>
<accession>A0A2D0JJU4</accession>
<organism evidence="1 2">
    <name type="scientific">Xenorhabdus miraniensis</name>
    <dbReference type="NCBI Taxonomy" id="351674"/>
    <lineage>
        <taxon>Bacteria</taxon>
        <taxon>Pseudomonadati</taxon>
        <taxon>Pseudomonadota</taxon>
        <taxon>Gammaproteobacteria</taxon>
        <taxon>Enterobacterales</taxon>
        <taxon>Morganellaceae</taxon>
        <taxon>Xenorhabdus</taxon>
    </lineage>
</organism>
<keyword evidence="2" id="KW-1185">Reference proteome</keyword>
<dbReference type="RefSeq" id="WP_099115885.1">
    <property type="nucleotide sequence ID" value="NZ_CAWNQI010000071.1"/>
</dbReference>
<evidence type="ECO:0000313" key="2">
    <source>
        <dbReference type="Proteomes" id="UP000221980"/>
    </source>
</evidence>
<reference evidence="1 2" key="1">
    <citation type="journal article" date="2017" name="Nat. Microbiol.">
        <title>Natural product diversity associated with the nematode symbionts Photorhabdus and Xenorhabdus.</title>
        <authorList>
            <person name="Tobias N.J."/>
            <person name="Wolff H."/>
            <person name="Djahanschiri B."/>
            <person name="Grundmann F."/>
            <person name="Kronenwerth M."/>
            <person name="Shi Y.M."/>
            <person name="Simonyi S."/>
            <person name="Grun P."/>
            <person name="Shapiro-Ilan D."/>
            <person name="Pidot S.J."/>
            <person name="Stinear T.P."/>
            <person name="Ebersberger I."/>
            <person name="Bode H.B."/>
        </authorList>
    </citation>
    <scope>NUCLEOTIDE SEQUENCE [LARGE SCALE GENOMIC DNA]</scope>
    <source>
        <strain evidence="1 2">DSM 17902</strain>
    </source>
</reference>
<proteinExistence type="predicted"/>
<evidence type="ECO:0000313" key="1">
    <source>
        <dbReference type="EMBL" id="PHM46557.1"/>
    </source>
</evidence>
<sequence>MYPITLSYTYAEITSRTLHGRTQTTFTNPADLHIDMPFSEFAKRSNPDHSEMIAHIVNNSDEVSLVEAIIKSGMGRKIAMELNKQQREAA</sequence>
<name>A0A2D0JJU4_9GAMM</name>
<dbReference type="Proteomes" id="UP000221980">
    <property type="component" value="Unassembled WGS sequence"/>
</dbReference>
<gene>
    <name evidence="1" type="ORF">Xmir_04122</name>
</gene>
<dbReference type="EMBL" id="NITZ01000038">
    <property type="protein sequence ID" value="PHM46557.1"/>
    <property type="molecule type" value="Genomic_DNA"/>
</dbReference>